<accession>A0AAD6VRC5</accession>
<organism evidence="2 3">
    <name type="scientific">Mycena pura</name>
    <dbReference type="NCBI Taxonomy" id="153505"/>
    <lineage>
        <taxon>Eukaryota</taxon>
        <taxon>Fungi</taxon>
        <taxon>Dikarya</taxon>
        <taxon>Basidiomycota</taxon>
        <taxon>Agaricomycotina</taxon>
        <taxon>Agaricomycetes</taxon>
        <taxon>Agaricomycetidae</taxon>
        <taxon>Agaricales</taxon>
        <taxon>Marasmiineae</taxon>
        <taxon>Mycenaceae</taxon>
        <taxon>Mycena</taxon>
    </lineage>
</organism>
<dbReference type="CDD" id="cd02440">
    <property type="entry name" value="AdoMet_MTases"/>
    <property type="match status" value="1"/>
</dbReference>
<evidence type="ECO:0000313" key="2">
    <source>
        <dbReference type="EMBL" id="KAJ7220507.1"/>
    </source>
</evidence>
<reference evidence="2" key="1">
    <citation type="submission" date="2023-03" db="EMBL/GenBank/DDBJ databases">
        <title>Massive genome expansion in bonnet fungi (Mycena s.s.) driven by repeated elements and novel gene families across ecological guilds.</title>
        <authorList>
            <consortium name="Lawrence Berkeley National Laboratory"/>
            <person name="Harder C.B."/>
            <person name="Miyauchi S."/>
            <person name="Viragh M."/>
            <person name="Kuo A."/>
            <person name="Thoen E."/>
            <person name="Andreopoulos B."/>
            <person name="Lu D."/>
            <person name="Skrede I."/>
            <person name="Drula E."/>
            <person name="Henrissat B."/>
            <person name="Morin E."/>
            <person name="Kohler A."/>
            <person name="Barry K."/>
            <person name="LaButti K."/>
            <person name="Morin E."/>
            <person name="Salamov A."/>
            <person name="Lipzen A."/>
            <person name="Mereny Z."/>
            <person name="Hegedus B."/>
            <person name="Baldrian P."/>
            <person name="Stursova M."/>
            <person name="Weitz H."/>
            <person name="Taylor A."/>
            <person name="Grigoriev I.V."/>
            <person name="Nagy L.G."/>
            <person name="Martin F."/>
            <person name="Kauserud H."/>
        </authorList>
    </citation>
    <scope>NUCLEOTIDE SEQUENCE</scope>
    <source>
        <strain evidence="2">9144</strain>
    </source>
</reference>
<dbReference type="AlphaFoldDB" id="A0AAD6VRC5"/>
<dbReference type="SUPFAM" id="SSF53335">
    <property type="entry name" value="S-adenosyl-L-methionine-dependent methyltransferases"/>
    <property type="match status" value="1"/>
</dbReference>
<dbReference type="Gene3D" id="3.40.50.150">
    <property type="entry name" value="Vaccinia Virus protein VP39"/>
    <property type="match status" value="1"/>
</dbReference>
<dbReference type="InterPro" id="IPR013216">
    <property type="entry name" value="Methyltransf_11"/>
</dbReference>
<comment type="caution">
    <text evidence="2">The sequence shown here is derived from an EMBL/GenBank/DDBJ whole genome shotgun (WGS) entry which is preliminary data.</text>
</comment>
<gene>
    <name evidence="2" type="ORF">GGX14DRAFT_431061</name>
</gene>
<name>A0AAD6VRC5_9AGAR</name>
<evidence type="ECO:0000313" key="3">
    <source>
        <dbReference type="Proteomes" id="UP001219525"/>
    </source>
</evidence>
<evidence type="ECO:0000259" key="1">
    <source>
        <dbReference type="Pfam" id="PF08241"/>
    </source>
</evidence>
<dbReference type="InterPro" id="IPR029063">
    <property type="entry name" value="SAM-dependent_MTases_sf"/>
</dbReference>
<keyword evidence="3" id="KW-1185">Reference proteome</keyword>
<feature type="domain" description="Methyltransferase type 11" evidence="1">
    <location>
        <begin position="9"/>
        <end position="64"/>
    </location>
</feature>
<dbReference type="Pfam" id="PF08241">
    <property type="entry name" value="Methyltransf_11"/>
    <property type="match status" value="1"/>
</dbReference>
<dbReference type="GO" id="GO:0008757">
    <property type="term" value="F:S-adenosylmethionine-dependent methyltransferase activity"/>
    <property type="evidence" value="ECO:0007669"/>
    <property type="project" value="InterPro"/>
</dbReference>
<sequence>MREAFLKYTKDDRVEVSDGSFDNTGVETGWADLIVIAHAFHWCLDHEAAAAEFARVLKPGGVLALIWNNEDGDAASWLKQVRERVERHRQGPHWTSALWRQLFDAPSYANHFAPPEARSFSHHVPTTTDGVVNRGLSSSCISTLSEADKEVFVEDVKAIVQKGEGITWIMKETDTFQYPHKIELVISKRM</sequence>
<dbReference type="EMBL" id="JARJCW010000009">
    <property type="protein sequence ID" value="KAJ7220507.1"/>
    <property type="molecule type" value="Genomic_DNA"/>
</dbReference>
<proteinExistence type="predicted"/>
<dbReference type="Proteomes" id="UP001219525">
    <property type="component" value="Unassembled WGS sequence"/>
</dbReference>
<protein>
    <recommendedName>
        <fullName evidence="1">Methyltransferase type 11 domain-containing protein</fullName>
    </recommendedName>
</protein>